<dbReference type="GO" id="GO:0005992">
    <property type="term" value="P:trehalose biosynthetic process"/>
    <property type="evidence" value="ECO:0007669"/>
    <property type="project" value="InterPro"/>
</dbReference>
<gene>
    <name evidence="1" type="ORF">FPE_LOCUS30932</name>
</gene>
<dbReference type="InterPro" id="IPR036412">
    <property type="entry name" value="HAD-like_sf"/>
</dbReference>
<accession>A0AAD2AER5</accession>
<dbReference type="EMBL" id="OU503055">
    <property type="protein sequence ID" value="CAI9783787.1"/>
    <property type="molecule type" value="Genomic_DNA"/>
</dbReference>
<dbReference type="Pfam" id="PF02358">
    <property type="entry name" value="Trehalose_PPase"/>
    <property type="match status" value="1"/>
</dbReference>
<dbReference type="PANTHER" id="PTHR10788">
    <property type="entry name" value="TREHALOSE-6-PHOSPHATE SYNTHASE"/>
    <property type="match status" value="1"/>
</dbReference>
<protein>
    <submittedName>
        <fullName evidence="1">Uncharacterized protein</fullName>
    </submittedName>
</protein>
<name>A0AAD2AER5_9LAMI</name>
<organism evidence="1 2">
    <name type="scientific">Fraxinus pennsylvanica</name>
    <dbReference type="NCBI Taxonomy" id="56036"/>
    <lineage>
        <taxon>Eukaryota</taxon>
        <taxon>Viridiplantae</taxon>
        <taxon>Streptophyta</taxon>
        <taxon>Embryophyta</taxon>
        <taxon>Tracheophyta</taxon>
        <taxon>Spermatophyta</taxon>
        <taxon>Magnoliopsida</taxon>
        <taxon>eudicotyledons</taxon>
        <taxon>Gunneridae</taxon>
        <taxon>Pentapetalae</taxon>
        <taxon>asterids</taxon>
        <taxon>lamiids</taxon>
        <taxon>Lamiales</taxon>
        <taxon>Oleaceae</taxon>
        <taxon>Oleeae</taxon>
        <taxon>Fraxinus</taxon>
    </lineage>
</organism>
<dbReference type="GO" id="GO:0005829">
    <property type="term" value="C:cytosol"/>
    <property type="evidence" value="ECO:0007669"/>
    <property type="project" value="TreeGrafter"/>
</dbReference>
<proteinExistence type="predicted"/>
<dbReference type="SUPFAM" id="SSF56784">
    <property type="entry name" value="HAD-like"/>
    <property type="match status" value="1"/>
</dbReference>
<dbReference type="PANTHER" id="PTHR10788:SF106">
    <property type="entry name" value="BCDNA.GH08860"/>
    <property type="match status" value="1"/>
</dbReference>
<reference evidence="1" key="1">
    <citation type="submission" date="2023-05" db="EMBL/GenBank/DDBJ databases">
        <authorList>
            <person name="Huff M."/>
        </authorList>
    </citation>
    <scope>NUCLEOTIDE SEQUENCE</scope>
</reference>
<dbReference type="InterPro" id="IPR001830">
    <property type="entry name" value="Glyco_trans_20"/>
</dbReference>
<dbReference type="GO" id="GO:0004805">
    <property type="term" value="F:trehalose-phosphatase activity"/>
    <property type="evidence" value="ECO:0007669"/>
    <property type="project" value="TreeGrafter"/>
</dbReference>
<sequence length="293" mass="33299">MESSQENMISRNNLNFGEYKMWLAAEHGMFLRFTKEGWMTTMPESLNMDWVDSVKHVFEYFTERTPCSHFELRETSLVWNYKHADIYFGRLQAKDMLQHLLTGPISNASVDVVQGGRSVEVRAVGVTKATAIDRILGEIVHHNDVKAPIDHVLCIGHFVPKDEDIYTFFEPELPSGPSPTPRAKMVKSVNRTVTNLSAGTSGLVSFNHKRPISYRTSEKRASNHTNGKWWSRMLNRMTMHEGSLVLDLKADNYFSCAVGRKCSNWKIRILARGAWKAITVRDPLAGVSNKILP</sequence>
<keyword evidence="2" id="KW-1185">Reference proteome</keyword>
<dbReference type="Proteomes" id="UP000834106">
    <property type="component" value="Chromosome 20"/>
</dbReference>
<dbReference type="GO" id="GO:0003825">
    <property type="term" value="F:alpha,alpha-trehalose-phosphate synthase (UDP-forming) activity"/>
    <property type="evidence" value="ECO:0007669"/>
    <property type="project" value="TreeGrafter"/>
</dbReference>
<evidence type="ECO:0000313" key="2">
    <source>
        <dbReference type="Proteomes" id="UP000834106"/>
    </source>
</evidence>
<dbReference type="AlphaFoldDB" id="A0AAD2AER5"/>
<dbReference type="InterPro" id="IPR003337">
    <property type="entry name" value="Trehalose_PPase"/>
</dbReference>
<evidence type="ECO:0000313" key="1">
    <source>
        <dbReference type="EMBL" id="CAI9783787.1"/>
    </source>
</evidence>